<proteinExistence type="predicted"/>
<evidence type="ECO:0000313" key="2">
    <source>
        <dbReference type="EMBL" id="TYK46811.1"/>
    </source>
</evidence>
<dbReference type="Pfam" id="PF01381">
    <property type="entry name" value="HTH_3"/>
    <property type="match status" value="1"/>
</dbReference>
<dbReference type="Pfam" id="PF19054">
    <property type="entry name" value="DUF5753"/>
    <property type="match status" value="1"/>
</dbReference>
<dbReference type="InterPro" id="IPR043917">
    <property type="entry name" value="DUF5753"/>
</dbReference>
<dbReference type="AlphaFoldDB" id="A0A5D3FEY3"/>
<sequence length="275" mass="31596">MPPSVPIDPRHSMRAQLAYTLRLMRELRGLSQSTLAKELYATRETVAAYESQRNRPDKDFCKKLDEFFQTGEMFQGLWHHAQREHLNEWWFEAYIPHESEATEIRAFQPLYIPGLLQTEDYMREVATKGRVNEDFIAQRLARQEILNRDANPPELFVVIDQAAILRRGHDGRIMHGQLQYLLDVGELPHIHIQAVRLIDGPYQGLDGPMVVLTKADGSRVGYAEAHLGGRMIEEPAEVTRLGIRFSEIRCHALSEKDTRALIRRTMEGDADDPLA</sequence>
<dbReference type="EMBL" id="VSRQ01000005">
    <property type="protein sequence ID" value="TYK46811.1"/>
    <property type="molecule type" value="Genomic_DNA"/>
</dbReference>
<dbReference type="SMART" id="SM00530">
    <property type="entry name" value="HTH_XRE"/>
    <property type="match status" value="1"/>
</dbReference>
<dbReference type="InterPro" id="IPR001387">
    <property type="entry name" value="Cro/C1-type_HTH"/>
</dbReference>
<evidence type="ECO:0000259" key="1">
    <source>
        <dbReference type="PROSITE" id="PS50943"/>
    </source>
</evidence>
<organism evidence="2 3">
    <name type="scientific">Actinomadura decatromicini</name>
    <dbReference type="NCBI Taxonomy" id="2604572"/>
    <lineage>
        <taxon>Bacteria</taxon>
        <taxon>Bacillati</taxon>
        <taxon>Actinomycetota</taxon>
        <taxon>Actinomycetes</taxon>
        <taxon>Streptosporangiales</taxon>
        <taxon>Thermomonosporaceae</taxon>
        <taxon>Actinomadura</taxon>
    </lineage>
</organism>
<dbReference type="PROSITE" id="PS50943">
    <property type="entry name" value="HTH_CROC1"/>
    <property type="match status" value="1"/>
</dbReference>
<dbReference type="SUPFAM" id="SSF47413">
    <property type="entry name" value="lambda repressor-like DNA-binding domains"/>
    <property type="match status" value="1"/>
</dbReference>
<dbReference type="CDD" id="cd00093">
    <property type="entry name" value="HTH_XRE"/>
    <property type="match status" value="1"/>
</dbReference>
<protein>
    <submittedName>
        <fullName evidence="2">Helix-turn-helix transcriptional regulator</fullName>
    </submittedName>
</protein>
<name>A0A5D3FEY3_9ACTN</name>
<reference evidence="2 3" key="1">
    <citation type="submission" date="2019-08" db="EMBL/GenBank/DDBJ databases">
        <title>Actinomadura sp. nov. CYP1-5 isolated from mountain soil.</title>
        <authorList>
            <person name="Songsumanus A."/>
            <person name="Kuncharoen N."/>
            <person name="Kudo T."/>
            <person name="Yuki M."/>
            <person name="Igarashi Y."/>
            <person name="Tanasupawat S."/>
        </authorList>
    </citation>
    <scope>NUCLEOTIDE SEQUENCE [LARGE SCALE GENOMIC DNA]</scope>
    <source>
        <strain evidence="2 3">CYP1-5</strain>
    </source>
</reference>
<feature type="domain" description="HTH cro/C1-type" evidence="1">
    <location>
        <begin position="21"/>
        <end position="74"/>
    </location>
</feature>
<evidence type="ECO:0000313" key="3">
    <source>
        <dbReference type="Proteomes" id="UP000323505"/>
    </source>
</evidence>
<keyword evidence="3" id="KW-1185">Reference proteome</keyword>
<dbReference type="GO" id="GO:0003677">
    <property type="term" value="F:DNA binding"/>
    <property type="evidence" value="ECO:0007669"/>
    <property type="project" value="InterPro"/>
</dbReference>
<dbReference type="Proteomes" id="UP000323505">
    <property type="component" value="Unassembled WGS sequence"/>
</dbReference>
<dbReference type="Gene3D" id="1.10.260.40">
    <property type="entry name" value="lambda repressor-like DNA-binding domains"/>
    <property type="match status" value="1"/>
</dbReference>
<accession>A0A5D3FEY3</accession>
<dbReference type="InterPro" id="IPR010982">
    <property type="entry name" value="Lambda_DNA-bd_dom_sf"/>
</dbReference>
<comment type="caution">
    <text evidence="2">The sequence shown here is derived from an EMBL/GenBank/DDBJ whole genome shotgun (WGS) entry which is preliminary data.</text>
</comment>
<gene>
    <name evidence="2" type="ORF">FXF68_23525</name>
</gene>